<dbReference type="EMBL" id="JANTHX010000004">
    <property type="protein sequence ID" value="MCS0498840.1"/>
    <property type="molecule type" value="Genomic_DNA"/>
</dbReference>
<evidence type="ECO:0000256" key="1">
    <source>
        <dbReference type="ARBA" id="ARBA00006484"/>
    </source>
</evidence>
<name>A0ABT1ZDR3_9MICO</name>
<keyword evidence="2" id="KW-0560">Oxidoreductase</keyword>
<dbReference type="InterPro" id="IPR036291">
    <property type="entry name" value="NAD(P)-bd_dom_sf"/>
</dbReference>
<sequence length="257" mass="27090">MYQPTRSLITGASAGLGAAYARALAARGSDLVLVARRADRLEALAAELEAVHGIRAEVLPADLSLPGAGRALRAAIGGEIDTVINNAGFGSHDLLVDADPELLEREIAVDVTALVDITRAFLPELVASGRGAIVNVASTAAFQPIPRMAVYGAAKSFVVSFTRAVWAEARPHGVRVLAVAPGATRTEFFDVVGTESAAVGRFQQPEDVIRTTLRALDRTRMRSTVVSGRANAAAAWATRLMPADALTRMAGRLVERR</sequence>
<dbReference type="PRINTS" id="PR00081">
    <property type="entry name" value="GDHRDH"/>
</dbReference>
<keyword evidence="5" id="KW-1185">Reference proteome</keyword>
<evidence type="ECO:0000313" key="4">
    <source>
        <dbReference type="EMBL" id="MCS0498840.1"/>
    </source>
</evidence>
<dbReference type="Gene3D" id="3.40.50.720">
    <property type="entry name" value="NAD(P)-binding Rossmann-like Domain"/>
    <property type="match status" value="1"/>
</dbReference>
<comment type="similarity">
    <text evidence="1 3">Belongs to the short-chain dehydrogenases/reductases (SDR) family.</text>
</comment>
<evidence type="ECO:0000313" key="5">
    <source>
        <dbReference type="Proteomes" id="UP001205337"/>
    </source>
</evidence>
<dbReference type="CDD" id="cd05233">
    <property type="entry name" value="SDR_c"/>
    <property type="match status" value="1"/>
</dbReference>
<dbReference type="Proteomes" id="UP001205337">
    <property type="component" value="Unassembled WGS sequence"/>
</dbReference>
<reference evidence="4 5" key="1">
    <citation type="submission" date="2022-08" db="EMBL/GenBank/DDBJ databases">
        <authorList>
            <person name="Li F."/>
        </authorList>
    </citation>
    <scope>NUCLEOTIDE SEQUENCE [LARGE SCALE GENOMIC DNA]</scope>
    <source>
        <strain evidence="4 5">10F1B-8-1</strain>
    </source>
</reference>
<dbReference type="PANTHER" id="PTHR44196">
    <property type="entry name" value="DEHYDROGENASE/REDUCTASE SDR FAMILY MEMBER 7B"/>
    <property type="match status" value="1"/>
</dbReference>
<gene>
    <name evidence="4" type="ORF">NUH29_04660</name>
</gene>
<dbReference type="PANTHER" id="PTHR44196:SF2">
    <property type="entry name" value="SHORT-CHAIN DEHYDROGENASE-RELATED"/>
    <property type="match status" value="1"/>
</dbReference>
<proteinExistence type="inferred from homology"/>
<comment type="caution">
    <text evidence="4">The sequence shown here is derived from an EMBL/GenBank/DDBJ whole genome shotgun (WGS) entry which is preliminary data.</text>
</comment>
<dbReference type="PIRSF" id="PIRSF000126">
    <property type="entry name" value="11-beta-HSD1"/>
    <property type="match status" value="1"/>
</dbReference>
<accession>A0ABT1ZDR3</accession>
<dbReference type="RefSeq" id="WP_258797843.1">
    <property type="nucleotide sequence ID" value="NZ_JANTHX010000004.1"/>
</dbReference>
<evidence type="ECO:0000256" key="3">
    <source>
        <dbReference type="RuleBase" id="RU000363"/>
    </source>
</evidence>
<dbReference type="SUPFAM" id="SSF51735">
    <property type="entry name" value="NAD(P)-binding Rossmann-fold domains"/>
    <property type="match status" value="1"/>
</dbReference>
<dbReference type="Pfam" id="PF00106">
    <property type="entry name" value="adh_short"/>
    <property type="match status" value="1"/>
</dbReference>
<dbReference type="InterPro" id="IPR002347">
    <property type="entry name" value="SDR_fam"/>
</dbReference>
<protein>
    <submittedName>
        <fullName evidence="4">SDR family NAD(P)-dependent oxidoreductase</fullName>
    </submittedName>
</protein>
<evidence type="ECO:0000256" key="2">
    <source>
        <dbReference type="ARBA" id="ARBA00023002"/>
    </source>
</evidence>
<dbReference type="PRINTS" id="PR00080">
    <property type="entry name" value="SDRFAMILY"/>
</dbReference>
<organism evidence="4 5">
    <name type="scientific">Protaetiibacter mangrovi</name>
    <dbReference type="NCBI Taxonomy" id="2970926"/>
    <lineage>
        <taxon>Bacteria</taxon>
        <taxon>Bacillati</taxon>
        <taxon>Actinomycetota</taxon>
        <taxon>Actinomycetes</taxon>
        <taxon>Micrococcales</taxon>
        <taxon>Microbacteriaceae</taxon>
        <taxon>Protaetiibacter</taxon>
    </lineage>
</organism>